<dbReference type="OrthoDB" id="9798754at2"/>
<dbReference type="InterPro" id="IPR011335">
    <property type="entry name" value="Restrct_endonuc-II-like"/>
</dbReference>
<organism evidence="2 3">
    <name type="scientific">Deinococcus koreensis</name>
    <dbReference type="NCBI Taxonomy" id="2054903"/>
    <lineage>
        <taxon>Bacteria</taxon>
        <taxon>Thermotogati</taxon>
        <taxon>Deinococcota</taxon>
        <taxon>Deinococci</taxon>
        <taxon>Deinococcales</taxon>
        <taxon>Deinococcaceae</taxon>
        <taxon>Deinococcus</taxon>
    </lineage>
</organism>
<dbReference type="PANTHER" id="PTHR38590">
    <property type="entry name" value="BLL0828 PROTEIN"/>
    <property type="match status" value="1"/>
</dbReference>
<dbReference type="EMBL" id="PPPD01000001">
    <property type="protein sequence ID" value="PNY80725.1"/>
    <property type="molecule type" value="Genomic_DNA"/>
</dbReference>
<protein>
    <submittedName>
        <fullName evidence="2">DNA (Cytosine-5-)-methyltransferase</fullName>
    </submittedName>
</protein>
<evidence type="ECO:0000313" key="3">
    <source>
        <dbReference type="Proteomes" id="UP000236379"/>
    </source>
</evidence>
<sequence length="116" mass="13637">MKGRAVTRATVRARELRRTQTPEEQMLWRVLRNRFQHVKFRRQWPVGGYIVDFVCFEAQLIIELDGSQHAEESGRAYDAVRTEFLQAGGFKVLRFWNNETRTNLEGVVQAIHLHLP</sequence>
<name>A0A2K3UW15_9DEIO</name>
<dbReference type="SUPFAM" id="SSF52980">
    <property type="entry name" value="Restriction endonuclease-like"/>
    <property type="match status" value="1"/>
</dbReference>
<keyword evidence="2" id="KW-0489">Methyltransferase</keyword>
<keyword evidence="3" id="KW-1185">Reference proteome</keyword>
<dbReference type="GO" id="GO:0008168">
    <property type="term" value="F:methyltransferase activity"/>
    <property type="evidence" value="ECO:0007669"/>
    <property type="project" value="UniProtKB-KW"/>
</dbReference>
<dbReference type="InterPro" id="IPR007569">
    <property type="entry name" value="DUF559"/>
</dbReference>
<dbReference type="RefSeq" id="WP_103310811.1">
    <property type="nucleotide sequence ID" value="NZ_PPPD01000001.1"/>
</dbReference>
<comment type="caution">
    <text evidence="2">The sequence shown here is derived from an EMBL/GenBank/DDBJ whole genome shotgun (WGS) entry which is preliminary data.</text>
</comment>
<dbReference type="Pfam" id="PF04480">
    <property type="entry name" value="DUF559"/>
    <property type="match status" value="1"/>
</dbReference>
<keyword evidence="2" id="KW-0808">Transferase</keyword>
<dbReference type="Proteomes" id="UP000236379">
    <property type="component" value="Unassembled WGS sequence"/>
</dbReference>
<proteinExistence type="predicted"/>
<accession>A0A2K3UW15</accession>
<dbReference type="CDD" id="cd01038">
    <property type="entry name" value="Endonuclease_DUF559"/>
    <property type="match status" value="1"/>
</dbReference>
<dbReference type="Gene3D" id="3.40.960.10">
    <property type="entry name" value="VSR Endonuclease"/>
    <property type="match status" value="1"/>
</dbReference>
<dbReference type="InterPro" id="IPR047216">
    <property type="entry name" value="Endonuclease_DUF559_bact"/>
</dbReference>
<dbReference type="GO" id="GO:0032259">
    <property type="term" value="P:methylation"/>
    <property type="evidence" value="ECO:0007669"/>
    <property type="project" value="UniProtKB-KW"/>
</dbReference>
<reference evidence="2 3" key="1">
    <citation type="submission" date="2018-01" db="EMBL/GenBank/DDBJ databases">
        <title>Deinococcus koreensis sp. nov., a radiation-resistant bacterium isolated from river water.</title>
        <authorList>
            <person name="Choi A."/>
        </authorList>
    </citation>
    <scope>NUCLEOTIDE SEQUENCE [LARGE SCALE GENOMIC DNA]</scope>
    <source>
        <strain evidence="2 3">SJW1-2</strain>
    </source>
</reference>
<feature type="domain" description="DUF559" evidence="1">
    <location>
        <begin position="9"/>
        <end position="114"/>
    </location>
</feature>
<dbReference type="AlphaFoldDB" id="A0A2K3UW15"/>
<gene>
    <name evidence="2" type="ORF">CVO96_04510</name>
</gene>
<evidence type="ECO:0000313" key="2">
    <source>
        <dbReference type="EMBL" id="PNY80725.1"/>
    </source>
</evidence>
<evidence type="ECO:0000259" key="1">
    <source>
        <dbReference type="Pfam" id="PF04480"/>
    </source>
</evidence>
<dbReference type="PANTHER" id="PTHR38590:SF1">
    <property type="entry name" value="BLL0828 PROTEIN"/>
    <property type="match status" value="1"/>
</dbReference>